<protein>
    <submittedName>
        <fullName evidence="2">Uncharacterized protein</fullName>
    </submittedName>
</protein>
<organism evidence="2 3">
    <name type="scientific">Epichloe festucae (strain Fl1)</name>
    <dbReference type="NCBI Taxonomy" id="877507"/>
    <lineage>
        <taxon>Eukaryota</taxon>
        <taxon>Fungi</taxon>
        <taxon>Dikarya</taxon>
        <taxon>Ascomycota</taxon>
        <taxon>Pezizomycotina</taxon>
        <taxon>Sordariomycetes</taxon>
        <taxon>Hypocreomycetidae</taxon>
        <taxon>Hypocreales</taxon>
        <taxon>Clavicipitaceae</taxon>
        <taxon>Epichloe</taxon>
    </lineage>
</organism>
<evidence type="ECO:0000313" key="2">
    <source>
        <dbReference type="EMBL" id="QPH19572.1"/>
    </source>
</evidence>
<accession>A0A7U3SNQ3</accession>
<feature type="signal peptide" evidence="1">
    <location>
        <begin position="1"/>
        <end position="22"/>
    </location>
</feature>
<dbReference type="Proteomes" id="UP000594364">
    <property type="component" value="Chromosome 6"/>
</dbReference>
<evidence type="ECO:0000313" key="3">
    <source>
        <dbReference type="Proteomes" id="UP000594364"/>
    </source>
</evidence>
<name>A0A7U3SNQ3_EPIFF</name>
<proteinExistence type="predicted"/>
<keyword evidence="1" id="KW-0732">Signal</keyword>
<dbReference type="AlphaFoldDB" id="A0A7U3SNQ3"/>
<reference evidence="2 3" key="1">
    <citation type="journal article" date="2018" name="PLoS Genet.">
        <title>Repeat elements organise 3D genome structure and mediate transcription in the filamentous fungus Epichloe festucae.</title>
        <authorList>
            <person name="Winter D.J."/>
            <person name="Ganley A.R.D."/>
            <person name="Young C.A."/>
            <person name="Liachko I."/>
            <person name="Schardl C.L."/>
            <person name="Dupont P.Y."/>
            <person name="Berry D."/>
            <person name="Ram A."/>
            <person name="Scott B."/>
            <person name="Cox M.P."/>
        </authorList>
    </citation>
    <scope>NUCLEOTIDE SEQUENCE [LARGE SCALE GENOMIC DNA]</scope>
    <source>
        <strain evidence="2 3">Fl1</strain>
    </source>
</reference>
<gene>
    <name evidence="2" type="ORF">C2857_004849</name>
</gene>
<evidence type="ECO:0000256" key="1">
    <source>
        <dbReference type="SAM" id="SignalP"/>
    </source>
</evidence>
<sequence>MLFQITITAAAAAFCGATAVVSQPVPHGAVDASYAALHPHKDKAYHSQVLAADAKAVLGEPCTDGSSTSC</sequence>
<keyword evidence="3" id="KW-1185">Reference proteome</keyword>
<dbReference type="EMBL" id="CP031390">
    <property type="protein sequence ID" value="QPH19572.1"/>
    <property type="molecule type" value="Genomic_DNA"/>
</dbReference>
<feature type="chain" id="PRO_5034426990" evidence="1">
    <location>
        <begin position="23"/>
        <end position="70"/>
    </location>
</feature>